<dbReference type="InterPro" id="IPR012349">
    <property type="entry name" value="Split_barrel_FMN-bd"/>
</dbReference>
<dbReference type="EMBL" id="CP058909">
    <property type="protein sequence ID" value="QLH84211.1"/>
    <property type="molecule type" value="Genomic_DNA"/>
</dbReference>
<dbReference type="RefSeq" id="WP_179919304.1">
    <property type="nucleotide sequence ID" value="NZ_CP058909.1"/>
</dbReference>
<name>A0A7D5T6H7_9EURY</name>
<dbReference type="SUPFAM" id="SSF50475">
    <property type="entry name" value="FMN-binding split barrel"/>
    <property type="match status" value="1"/>
</dbReference>
<dbReference type="Pfam" id="PF12900">
    <property type="entry name" value="Pyridox_ox_2"/>
    <property type="match status" value="1"/>
</dbReference>
<evidence type="ECO:0000313" key="1">
    <source>
        <dbReference type="EMBL" id="QLH84211.1"/>
    </source>
</evidence>
<dbReference type="AlphaFoldDB" id="A0A7D5T6H7"/>
<dbReference type="Gene3D" id="2.30.110.10">
    <property type="entry name" value="Electron Transport, Fmn-binding Protein, Chain A"/>
    <property type="match status" value="1"/>
</dbReference>
<proteinExistence type="predicted"/>
<dbReference type="KEGG" id="hpel:HZS54_22360"/>
<gene>
    <name evidence="1" type="ORF">HZS54_22360</name>
</gene>
<sequence length="143" mass="15595">MNRLSDDGIVDVLAGNGIGVLAMAGPDGGAPYPLPVAYGYDPDTDVLAMQLEGDESNRKHRCLDRTPAVGLSVYEEDESERVWRSVVVTGRLVETSYDEAEPAFAALARNNQSAPNPVRWDDATEVVPFELVVDRWSGRAFEV</sequence>
<dbReference type="Proteomes" id="UP000509346">
    <property type="component" value="Chromosome"/>
</dbReference>
<accession>A0A7D5T6H7</accession>
<protein>
    <submittedName>
        <fullName evidence="1">Pyridoxamine 5'-phosphate oxidase family protein</fullName>
    </submittedName>
</protein>
<organism evidence="1 2">
    <name type="scientific">Halosimplex pelagicum</name>
    <dbReference type="NCBI Taxonomy" id="869886"/>
    <lineage>
        <taxon>Archaea</taxon>
        <taxon>Methanobacteriati</taxon>
        <taxon>Methanobacteriota</taxon>
        <taxon>Stenosarchaea group</taxon>
        <taxon>Halobacteria</taxon>
        <taxon>Halobacteriales</taxon>
        <taxon>Haloarculaceae</taxon>
        <taxon>Halosimplex</taxon>
    </lineage>
</organism>
<evidence type="ECO:0000313" key="2">
    <source>
        <dbReference type="Proteomes" id="UP000509346"/>
    </source>
</evidence>
<dbReference type="InterPro" id="IPR024747">
    <property type="entry name" value="Pyridox_Oxase-rel"/>
</dbReference>
<keyword evidence="2" id="KW-1185">Reference proteome</keyword>
<dbReference type="GeneID" id="56085395"/>
<reference evidence="1 2" key="1">
    <citation type="submission" date="2020-07" db="EMBL/GenBank/DDBJ databases">
        <title>Halosimplex litoreum sp. nov. and Halosimplex rubrum sp. nov., isolated from different salt environments.</title>
        <authorList>
            <person name="Cui H."/>
        </authorList>
    </citation>
    <scope>NUCLEOTIDE SEQUENCE [LARGE SCALE GENOMIC DNA]</scope>
    <source>
        <strain evidence="1 2">R2</strain>
    </source>
</reference>
<dbReference type="OrthoDB" id="953at2157"/>